<dbReference type="Proteomes" id="UP000305067">
    <property type="component" value="Unassembled WGS sequence"/>
</dbReference>
<evidence type="ECO:0000313" key="6">
    <source>
        <dbReference type="EMBL" id="TFL05246.1"/>
    </source>
</evidence>
<keyword evidence="7" id="KW-1185">Reference proteome</keyword>
<dbReference type="GO" id="GO:0030570">
    <property type="term" value="F:pectate lyase activity"/>
    <property type="evidence" value="ECO:0007669"/>
    <property type="project" value="InterPro"/>
</dbReference>
<accession>A0A5C3QT91</accession>
<organism evidence="6 7">
    <name type="scientific">Pterulicium gracile</name>
    <dbReference type="NCBI Taxonomy" id="1884261"/>
    <lineage>
        <taxon>Eukaryota</taxon>
        <taxon>Fungi</taxon>
        <taxon>Dikarya</taxon>
        <taxon>Basidiomycota</taxon>
        <taxon>Agaricomycotina</taxon>
        <taxon>Agaricomycetes</taxon>
        <taxon>Agaricomycetidae</taxon>
        <taxon>Agaricales</taxon>
        <taxon>Pleurotineae</taxon>
        <taxon>Pterulaceae</taxon>
        <taxon>Pterulicium</taxon>
    </lineage>
</organism>
<evidence type="ECO:0000256" key="2">
    <source>
        <dbReference type="ARBA" id="ARBA00023239"/>
    </source>
</evidence>
<comment type="subcellular location">
    <subcellularLocation>
        <location evidence="3">Secreted</location>
    </subcellularLocation>
</comment>
<dbReference type="PANTHER" id="PTHR31683:SF18">
    <property type="entry name" value="PECTATE LYASE 21-RELATED"/>
    <property type="match status" value="1"/>
</dbReference>
<keyword evidence="3" id="KW-0624">Polysaccharide degradation</keyword>
<evidence type="ECO:0000256" key="4">
    <source>
        <dbReference type="SAM" id="SignalP"/>
    </source>
</evidence>
<dbReference type="SMART" id="SM00656">
    <property type="entry name" value="Amb_all"/>
    <property type="match status" value="1"/>
</dbReference>
<evidence type="ECO:0000259" key="5">
    <source>
        <dbReference type="SMART" id="SM00656"/>
    </source>
</evidence>
<feature type="signal peptide" evidence="4">
    <location>
        <begin position="1"/>
        <end position="20"/>
    </location>
</feature>
<gene>
    <name evidence="6" type="ORF">BDV98DRAFT_610809</name>
</gene>
<keyword evidence="3" id="KW-0119">Carbohydrate metabolism</keyword>
<evidence type="ECO:0000256" key="3">
    <source>
        <dbReference type="RuleBase" id="RU361173"/>
    </source>
</evidence>
<dbReference type="GO" id="GO:0000272">
    <property type="term" value="P:polysaccharide catabolic process"/>
    <property type="evidence" value="ECO:0007669"/>
    <property type="project" value="UniProtKB-KW"/>
</dbReference>
<sequence>MKFLSTVVTLALYSAVLVSGACDDVADGFEPLNGGTTGGRGGTVVTVSNVADLRKYATSSGKYIIKVAGTVTVTPAGEEIKVASDKTIVGVGNNAAIQNGGFGIHNVKNVITRKLRITNPGDADTSDHDGIQADTSSNIWIDHCHFESGGDGLVDLRKDTTFYTVSYNIFRNHDKTLGIGWTENVSAQASIHHNWFDKTNQRNPSADNLRYVHLYNNYLTSVTSYGHYARGATEARVENVYFSNTRNPLTADGNAKLAANGNTYQSCSGTIALNKGTVFNASTFYI</sequence>
<dbReference type="PROSITE" id="PS51257">
    <property type="entry name" value="PROKAR_LIPOPROTEIN"/>
    <property type="match status" value="1"/>
</dbReference>
<keyword evidence="3" id="KW-0964">Secreted</keyword>
<dbReference type="InterPro" id="IPR002022">
    <property type="entry name" value="Pec_lyase"/>
</dbReference>
<protein>
    <submittedName>
        <fullName evidence="6">Polysaccharide lyase family 1 protein</fullName>
    </submittedName>
</protein>
<evidence type="ECO:0000256" key="1">
    <source>
        <dbReference type="ARBA" id="ARBA00010980"/>
    </source>
</evidence>
<dbReference type="InterPro" id="IPR012334">
    <property type="entry name" value="Pectin_lyas_fold"/>
</dbReference>
<dbReference type="STRING" id="1884261.A0A5C3QT91"/>
<dbReference type="PANTHER" id="PTHR31683">
    <property type="entry name" value="PECTATE LYASE 18-RELATED"/>
    <property type="match status" value="1"/>
</dbReference>
<dbReference type="EMBL" id="ML178817">
    <property type="protein sequence ID" value="TFL05246.1"/>
    <property type="molecule type" value="Genomic_DNA"/>
</dbReference>
<evidence type="ECO:0000313" key="7">
    <source>
        <dbReference type="Proteomes" id="UP000305067"/>
    </source>
</evidence>
<dbReference type="Gene3D" id="2.160.20.10">
    <property type="entry name" value="Single-stranded right-handed beta-helix, Pectin lyase-like"/>
    <property type="match status" value="1"/>
</dbReference>
<dbReference type="AlphaFoldDB" id="A0A5C3QT91"/>
<dbReference type="Pfam" id="PF00544">
    <property type="entry name" value="Pectate_lyase_4"/>
    <property type="match status" value="1"/>
</dbReference>
<dbReference type="OrthoDB" id="5348404at2759"/>
<keyword evidence="4" id="KW-0732">Signal</keyword>
<feature type="domain" description="Pectate lyase" evidence="5">
    <location>
        <begin position="40"/>
        <end position="248"/>
    </location>
</feature>
<dbReference type="InterPro" id="IPR045032">
    <property type="entry name" value="PEL"/>
</dbReference>
<dbReference type="GO" id="GO:0005576">
    <property type="term" value="C:extracellular region"/>
    <property type="evidence" value="ECO:0007669"/>
    <property type="project" value="UniProtKB-SubCell"/>
</dbReference>
<reference evidence="6 7" key="1">
    <citation type="journal article" date="2019" name="Nat. Ecol. Evol.">
        <title>Megaphylogeny resolves global patterns of mushroom evolution.</title>
        <authorList>
            <person name="Varga T."/>
            <person name="Krizsan K."/>
            <person name="Foldi C."/>
            <person name="Dima B."/>
            <person name="Sanchez-Garcia M."/>
            <person name="Sanchez-Ramirez S."/>
            <person name="Szollosi G.J."/>
            <person name="Szarkandi J.G."/>
            <person name="Papp V."/>
            <person name="Albert L."/>
            <person name="Andreopoulos W."/>
            <person name="Angelini C."/>
            <person name="Antonin V."/>
            <person name="Barry K.W."/>
            <person name="Bougher N.L."/>
            <person name="Buchanan P."/>
            <person name="Buyck B."/>
            <person name="Bense V."/>
            <person name="Catcheside P."/>
            <person name="Chovatia M."/>
            <person name="Cooper J."/>
            <person name="Damon W."/>
            <person name="Desjardin D."/>
            <person name="Finy P."/>
            <person name="Geml J."/>
            <person name="Haridas S."/>
            <person name="Hughes K."/>
            <person name="Justo A."/>
            <person name="Karasinski D."/>
            <person name="Kautmanova I."/>
            <person name="Kiss B."/>
            <person name="Kocsube S."/>
            <person name="Kotiranta H."/>
            <person name="LaButti K.M."/>
            <person name="Lechner B.E."/>
            <person name="Liimatainen K."/>
            <person name="Lipzen A."/>
            <person name="Lukacs Z."/>
            <person name="Mihaltcheva S."/>
            <person name="Morgado L.N."/>
            <person name="Niskanen T."/>
            <person name="Noordeloos M.E."/>
            <person name="Ohm R.A."/>
            <person name="Ortiz-Santana B."/>
            <person name="Ovrebo C."/>
            <person name="Racz N."/>
            <person name="Riley R."/>
            <person name="Savchenko A."/>
            <person name="Shiryaev A."/>
            <person name="Soop K."/>
            <person name="Spirin V."/>
            <person name="Szebenyi C."/>
            <person name="Tomsovsky M."/>
            <person name="Tulloss R.E."/>
            <person name="Uehling J."/>
            <person name="Grigoriev I.V."/>
            <person name="Vagvolgyi C."/>
            <person name="Papp T."/>
            <person name="Martin F.M."/>
            <person name="Miettinen O."/>
            <person name="Hibbett D.S."/>
            <person name="Nagy L.G."/>
        </authorList>
    </citation>
    <scope>NUCLEOTIDE SEQUENCE [LARGE SCALE GENOMIC DNA]</scope>
    <source>
        <strain evidence="6 7">CBS 309.79</strain>
    </source>
</reference>
<name>A0A5C3QT91_9AGAR</name>
<proteinExistence type="inferred from homology"/>
<keyword evidence="2 3" id="KW-0456">Lyase</keyword>
<dbReference type="SUPFAM" id="SSF51126">
    <property type="entry name" value="Pectin lyase-like"/>
    <property type="match status" value="1"/>
</dbReference>
<feature type="chain" id="PRO_5022823953" evidence="4">
    <location>
        <begin position="21"/>
        <end position="286"/>
    </location>
</feature>
<comment type="similarity">
    <text evidence="1 3">Belongs to the polysaccharide lyase 1 family.</text>
</comment>
<dbReference type="InterPro" id="IPR011050">
    <property type="entry name" value="Pectin_lyase_fold/virulence"/>
</dbReference>